<dbReference type="EMBL" id="KN817574">
    <property type="protein sequence ID" value="KJA19753.1"/>
    <property type="molecule type" value="Genomic_DNA"/>
</dbReference>
<feature type="transmembrane region" description="Helical" evidence="7">
    <location>
        <begin position="108"/>
        <end position="129"/>
    </location>
</feature>
<evidence type="ECO:0000256" key="1">
    <source>
        <dbReference type="ARBA" id="ARBA00004141"/>
    </source>
</evidence>
<feature type="transmembrane region" description="Helical" evidence="7">
    <location>
        <begin position="235"/>
        <end position="263"/>
    </location>
</feature>
<name>A0A0D2M8W0_HYPSF</name>
<sequence>MSDASITIPGVSDGTQPELTWINVAIGLAFILFDIGVSSIFKLGIGISLLVSALRCIGQLAVVATILNQVFEKKNPWMVAMICFVLNLLGTFETVVNKSARRFQHMFPVVLIGMLGSTIPISITGAYFAMSIRPFWTPMQYIPIVGMLCGQTISGIVVAVGYVLKELQENRDKTEIYLAFGATRMEACRPIVVQALKLALTPPINSMSVLGIISIPGMMTGALLGGASVQQAAKLQMIIMFMIVASTTLASVFTSLSAVFIVVDEEHRVRSERIFGKSAGLFKFSKNWSAKNAIAWVKKKATHHPPPPPPKEEEEERLLMHTLS</sequence>
<comment type="subcellular location">
    <subcellularLocation>
        <location evidence="1">Membrane</location>
        <topology evidence="1">Multi-pass membrane protein</topology>
    </subcellularLocation>
</comment>
<evidence type="ECO:0000313" key="9">
    <source>
        <dbReference type="Proteomes" id="UP000054270"/>
    </source>
</evidence>
<dbReference type="InterPro" id="IPR005226">
    <property type="entry name" value="UPF0014_fam"/>
</dbReference>
<evidence type="ECO:0000256" key="3">
    <source>
        <dbReference type="ARBA" id="ARBA00022692"/>
    </source>
</evidence>
<comment type="similarity">
    <text evidence="2">Belongs to the UPF0014 family.</text>
</comment>
<keyword evidence="3 7" id="KW-0812">Transmembrane</keyword>
<keyword evidence="9" id="KW-1185">Reference proteome</keyword>
<dbReference type="OMA" id="PWYEPQY"/>
<evidence type="ECO:0000256" key="7">
    <source>
        <dbReference type="SAM" id="Phobius"/>
    </source>
</evidence>
<dbReference type="AlphaFoldDB" id="A0A0D2M8W0"/>
<evidence type="ECO:0000256" key="6">
    <source>
        <dbReference type="SAM" id="MobiDB-lite"/>
    </source>
</evidence>
<gene>
    <name evidence="8" type="ORF">HYPSUDRAFT_89262</name>
</gene>
<feature type="transmembrane region" description="Helical" evidence="7">
    <location>
        <begin position="53"/>
        <end position="71"/>
    </location>
</feature>
<keyword evidence="4 7" id="KW-1133">Transmembrane helix</keyword>
<accession>A0A0D2M8W0</accession>
<dbReference type="PANTHER" id="PTHR30028:SF0">
    <property type="entry name" value="PROTEIN ALUMINUM SENSITIVE 3"/>
    <property type="match status" value="1"/>
</dbReference>
<evidence type="ECO:0000256" key="2">
    <source>
        <dbReference type="ARBA" id="ARBA00005268"/>
    </source>
</evidence>
<evidence type="ECO:0000313" key="8">
    <source>
        <dbReference type="EMBL" id="KJA19753.1"/>
    </source>
</evidence>
<dbReference type="Pfam" id="PF03649">
    <property type="entry name" value="UPF0014"/>
    <property type="match status" value="1"/>
</dbReference>
<proteinExistence type="inferred from homology"/>
<dbReference type="Proteomes" id="UP000054270">
    <property type="component" value="Unassembled WGS sequence"/>
</dbReference>
<feature type="transmembrane region" description="Helical" evidence="7">
    <location>
        <begin position="207"/>
        <end position="229"/>
    </location>
</feature>
<reference evidence="9" key="1">
    <citation type="submission" date="2014-04" db="EMBL/GenBank/DDBJ databases">
        <title>Evolutionary Origins and Diversification of the Mycorrhizal Mutualists.</title>
        <authorList>
            <consortium name="DOE Joint Genome Institute"/>
            <consortium name="Mycorrhizal Genomics Consortium"/>
            <person name="Kohler A."/>
            <person name="Kuo A."/>
            <person name="Nagy L.G."/>
            <person name="Floudas D."/>
            <person name="Copeland A."/>
            <person name="Barry K.W."/>
            <person name="Cichocki N."/>
            <person name="Veneault-Fourrey C."/>
            <person name="LaButti K."/>
            <person name="Lindquist E.A."/>
            <person name="Lipzen A."/>
            <person name="Lundell T."/>
            <person name="Morin E."/>
            <person name="Murat C."/>
            <person name="Riley R."/>
            <person name="Ohm R."/>
            <person name="Sun H."/>
            <person name="Tunlid A."/>
            <person name="Henrissat B."/>
            <person name="Grigoriev I.V."/>
            <person name="Hibbett D.S."/>
            <person name="Martin F."/>
        </authorList>
    </citation>
    <scope>NUCLEOTIDE SEQUENCE [LARGE SCALE GENOMIC DNA]</scope>
    <source>
        <strain evidence="9">FD-334 SS-4</strain>
    </source>
</reference>
<dbReference type="PANTHER" id="PTHR30028">
    <property type="entry name" value="UPF0014 INNER MEMBRANE PROTEIN YBBM-RELATED"/>
    <property type="match status" value="1"/>
</dbReference>
<dbReference type="OrthoDB" id="432685at2759"/>
<protein>
    <submittedName>
        <fullName evidence="8">Uncharacterized protein</fullName>
    </submittedName>
</protein>
<dbReference type="GO" id="GO:0005886">
    <property type="term" value="C:plasma membrane"/>
    <property type="evidence" value="ECO:0007669"/>
    <property type="project" value="TreeGrafter"/>
</dbReference>
<feature type="region of interest" description="Disordered" evidence="6">
    <location>
        <begin position="299"/>
        <end position="324"/>
    </location>
</feature>
<keyword evidence="5 7" id="KW-0472">Membrane</keyword>
<evidence type="ECO:0000256" key="5">
    <source>
        <dbReference type="ARBA" id="ARBA00023136"/>
    </source>
</evidence>
<feature type="transmembrane region" description="Helical" evidence="7">
    <location>
        <begin position="77"/>
        <end position="96"/>
    </location>
</feature>
<evidence type="ECO:0000256" key="4">
    <source>
        <dbReference type="ARBA" id="ARBA00022989"/>
    </source>
</evidence>
<organism evidence="8 9">
    <name type="scientific">Hypholoma sublateritium (strain FD-334 SS-4)</name>
    <dbReference type="NCBI Taxonomy" id="945553"/>
    <lineage>
        <taxon>Eukaryota</taxon>
        <taxon>Fungi</taxon>
        <taxon>Dikarya</taxon>
        <taxon>Basidiomycota</taxon>
        <taxon>Agaricomycotina</taxon>
        <taxon>Agaricomycetes</taxon>
        <taxon>Agaricomycetidae</taxon>
        <taxon>Agaricales</taxon>
        <taxon>Agaricineae</taxon>
        <taxon>Strophariaceae</taxon>
        <taxon>Hypholoma</taxon>
    </lineage>
</organism>
<feature type="transmembrane region" description="Helical" evidence="7">
    <location>
        <begin position="141"/>
        <end position="164"/>
    </location>
</feature>
<feature type="transmembrane region" description="Helical" evidence="7">
    <location>
        <begin position="20"/>
        <end position="41"/>
    </location>
</feature>